<dbReference type="OrthoDB" id="2423701at2759"/>
<keyword evidence="3" id="KW-1185">Reference proteome</keyword>
<protein>
    <recommendedName>
        <fullName evidence="1">F-box domain-containing protein</fullName>
    </recommendedName>
</protein>
<sequence length="489" mass="54433">MASDAAVESNTKVTRIFSVLPLELVCIVFECLPLRDCILATHVCRAWRHFLVDCAPSIWCSISSEPILPPGALPVLLARSGSSDIELSVRVALDRWKEVVDCLAANMYRCRSLSVRISSARTDDYTDMTAALTSALCNPAPRMRKFRLFDRGGLFNSPGILGGVAPHLRVVKLYCNPGALGECEAFQGATRAMYANPSWTTHEDVSNILQRLPKLEALALDLDYWHRWGTGRRNDHILVFPPTLKHLVLRGDSEVQNACLVLDAIDHSKLHEICVTCPSRKDGTSPDPEFVEKLLRQMLDDGPPAVKMSIYGSSFLDISIKRADDSERGLIRVPRGRRPEQSFSTVTLLSLGESALDPNVPFPSIPLVTDLTIIMLDHDEYADVAHDSVFLLPRTHDDMHILVCPSLRIFRIRASKGAARVAPEVIREFVEYHLDYAEPLLEKLAICGAEVLHNNVAEVAALISLAKTFEPGLAVPWGSWNLEDIWDWR</sequence>
<dbReference type="AlphaFoldDB" id="A0A165ZFS6"/>
<dbReference type="InParanoid" id="A0A165ZFS6"/>
<proteinExistence type="predicted"/>
<gene>
    <name evidence="2" type="ORF">EXIGLDRAFT_729918</name>
</gene>
<evidence type="ECO:0000313" key="2">
    <source>
        <dbReference type="EMBL" id="KZV82279.1"/>
    </source>
</evidence>
<feature type="domain" description="F-box" evidence="1">
    <location>
        <begin position="18"/>
        <end position="52"/>
    </location>
</feature>
<dbReference type="Proteomes" id="UP000077266">
    <property type="component" value="Unassembled WGS sequence"/>
</dbReference>
<name>A0A165ZFS6_EXIGL</name>
<reference evidence="2 3" key="1">
    <citation type="journal article" date="2016" name="Mol. Biol. Evol.">
        <title>Comparative Genomics of Early-Diverging Mushroom-Forming Fungi Provides Insights into the Origins of Lignocellulose Decay Capabilities.</title>
        <authorList>
            <person name="Nagy L.G."/>
            <person name="Riley R."/>
            <person name="Tritt A."/>
            <person name="Adam C."/>
            <person name="Daum C."/>
            <person name="Floudas D."/>
            <person name="Sun H."/>
            <person name="Yadav J.S."/>
            <person name="Pangilinan J."/>
            <person name="Larsson K.H."/>
            <person name="Matsuura K."/>
            <person name="Barry K."/>
            <person name="Labutti K."/>
            <person name="Kuo R."/>
            <person name="Ohm R.A."/>
            <person name="Bhattacharya S.S."/>
            <person name="Shirouzu T."/>
            <person name="Yoshinaga Y."/>
            <person name="Martin F.M."/>
            <person name="Grigoriev I.V."/>
            <person name="Hibbett D.S."/>
        </authorList>
    </citation>
    <scope>NUCLEOTIDE SEQUENCE [LARGE SCALE GENOMIC DNA]</scope>
    <source>
        <strain evidence="2 3">HHB12029</strain>
    </source>
</reference>
<evidence type="ECO:0000313" key="3">
    <source>
        <dbReference type="Proteomes" id="UP000077266"/>
    </source>
</evidence>
<accession>A0A165ZFS6</accession>
<dbReference type="InterPro" id="IPR001810">
    <property type="entry name" value="F-box_dom"/>
</dbReference>
<dbReference type="Gene3D" id="1.20.1280.50">
    <property type="match status" value="1"/>
</dbReference>
<dbReference type="EMBL" id="KV426334">
    <property type="protein sequence ID" value="KZV82279.1"/>
    <property type="molecule type" value="Genomic_DNA"/>
</dbReference>
<evidence type="ECO:0000259" key="1">
    <source>
        <dbReference type="Pfam" id="PF00646"/>
    </source>
</evidence>
<dbReference type="InterPro" id="IPR036047">
    <property type="entry name" value="F-box-like_dom_sf"/>
</dbReference>
<dbReference type="Pfam" id="PF00646">
    <property type="entry name" value="F-box"/>
    <property type="match status" value="1"/>
</dbReference>
<dbReference type="SUPFAM" id="SSF81383">
    <property type="entry name" value="F-box domain"/>
    <property type="match status" value="1"/>
</dbReference>
<organism evidence="2 3">
    <name type="scientific">Exidia glandulosa HHB12029</name>
    <dbReference type="NCBI Taxonomy" id="1314781"/>
    <lineage>
        <taxon>Eukaryota</taxon>
        <taxon>Fungi</taxon>
        <taxon>Dikarya</taxon>
        <taxon>Basidiomycota</taxon>
        <taxon>Agaricomycotina</taxon>
        <taxon>Agaricomycetes</taxon>
        <taxon>Auriculariales</taxon>
        <taxon>Exidiaceae</taxon>
        <taxon>Exidia</taxon>
    </lineage>
</organism>